<dbReference type="SUPFAM" id="SSF89392">
    <property type="entry name" value="Prokaryotic lipoproteins and lipoprotein localization factors"/>
    <property type="match status" value="1"/>
</dbReference>
<organism evidence="3 4">
    <name type="scientific">Neolewinella agarilytica</name>
    <dbReference type="NCBI Taxonomy" id="478744"/>
    <lineage>
        <taxon>Bacteria</taxon>
        <taxon>Pseudomonadati</taxon>
        <taxon>Bacteroidota</taxon>
        <taxon>Saprospiria</taxon>
        <taxon>Saprospirales</taxon>
        <taxon>Lewinellaceae</taxon>
        <taxon>Neolewinella</taxon>
    </lineage>
</organism>
<dbReference type="AlphaFoldDB" id="A0A1H9BM41"/>
<dbReference type="STRING" id="478744.SAMN05444359_103188"/>
<name>A0A1H9BM41_9BACT</name>
<evidence type="ECO:0000313" key="3">
    <source>
        <dbReference type="EMBL" id="SEP90030.1"/>
    </source>
</evidence>
<accession>A0A1H9BM41</accession>
<dbReference type="CDD" id="cd16325">
    <property type="entry name" value="LolA"/>
    <property type="match status" value="1"/>
</dbReference>
<dbReference type="InParanoid" id="A0A1H9BM41"/>
<evidence type="ECO:0000313" key="4">
    <source>
        <dbReference type="Proteomes" id="UP000199021"/>
    </source>
</evidence>
<dbReference type="EMBL" id="FOFB01000003">
    <property type="protein sequence ID" value="SEP90030.1"/>
    <property type="molecule type" value="Genomic_DNA"/>
</dbReference>
<evidence type="ECO:0000256" key="1">
    <source>
        <dbReference type="ARBA" id="ARBA00022729"/>
    </source>
</evidence>
<dbReference type="RefSeq" id="WP_090165683.1">
    <property type="nucleotide sequence ID" value="NZ_FOFB01000003.1"/>
</dbReference>
<sequence>MRITLLALVFALFASLSLEAQDKQYTSTSDSDPEAIKLVNSLRKKYDAYSTLSADFRLDITLPNNPMETQKGALSRRGDEVHFKLGDQEGIINAEAAYLIQHANKEVMINNLPEDGETNGMLTPQTLFSFYEGDNFILAFQGEKAVKGRKLTTIELKPVDRDNSEFTKLRLLIDAAKKELVTVKAFSRDGSSFAFHLDKTNGNVALGDEVFTFNKASYPGYHVEDLRF</sequence>
<dbReference type="Proteomes" id="UP000199021">
    <property type="component" value="Unassembled WGS sequence"/>
</dbReference>
<evidence type="ECO:0008006" key="5">
    <source>
        <dbReference type="Google" id="ProtNLM"/>
    </source>
</evidence>
<keyword evidence="1 2" id="KW-0732">Signal</keyword>
<dbReference type="InterPro" id="IPR004564">
    <property type="entry name" value="OM_lipoprot_carrier_LolA-like"/>
</dbReference>
<proteinExistence type="predicted"/>
<gene>
    <name evidence="3" type="ORF">SAMN05444359_103188</name>
</gene>
<feature type="chain" id="PRO_5011503211" description="Outer membrane lipoprotein-sorting protein" evidence="2">
    <location>
        <begin position="21"/>
        <end position="228"/>
    </location>
</feature>
<feature type="signal peptide" evidence="2">
    <location>
        <begin position="1"/>
        <end position="20"/>
    </location>
</feature>
<keyword evidence="4" id="KW-1185">Reference proteome</keyword>
<evidence type="ECO:0000256" key="2">
    <source>
        <dbReference type="SAM" id="SignalP"/>
    </source>
</evidence>
<dbReference type="Gene3D" id="2.50.20.10">
    <property type="entry name" value="Lipoprotein localisation LolA/LolB/LppX"/>
    <property type="match status" value="1"/>
</dbReference>
<dbReference type="OrthoDB" id="1491557at2"/>
<protein>
    <recommendedName>
        <fullName evidence="5">Outer membrane lipoprotein-sorting protein</fullName>
    </recommendedName>
</protein>
<reference evidence="4" key="1">
    <citation type="submission" date="2016-10" db="EMBL/GenBank/DDBJ databases">
        <authorList>
            <person name="Varghese N."/>
            <person name="Submissions S."/>
        </authorList>
    </citation>
    <scope>NUCLEOTIDE SEQUENCE [LARGE SCALE GENOMIC DNA]</scope>
    <source>
        <strain evidence="4">DSM 24740</strain>
    </source>
</reference>
<dbReference type="InterPro" id="IPR029046">
    <property type="entry name" value="LolA/LolB/LppX"/>
</dbReference>